<proteinExistence type="predicted"/>
<gene>
    <name evidence="2" type="ORF">PPRIM_AZ9-3.1.T0380246</name>
</gene>
<keyword evidence="1" id="KW-0472">Membrane</keyword>
<protein>
    <recommendedName>
        <fullName evidence="4">Transmembrane protein</fullName>
    </recommendedName>
</protein>
<feature type="transmembrane region" description="Helical" evidence="1">
    <location>
        <begin position="16"/>
        <end position="39"/>
    </location>
</feature>
<dbReference type="OMA" id="NDTDWQQ"/>
<organism evidence="2 3">
    <name type="scientific">Paramecium primaurelia</name>
    <dbReference type="NCBI Taxonomy" id="5886"/>
    <lineage>
        <taxon>Eukaryota</taxon>
        <taxon>Sar</taxon>
        <taxon>Alveolata</taxon>
        <taxon>Ciliophora</taxon>
        <taxon>Intramacronucleata</taxon>
        <taxon>Oligohymenophorea</taxon>
        <taxon>Peniculida</taxon>
        <taxon>Parameciidae</taxon>
        <taxon>Paramecium</taxon>
    </lineage>
</organism>
<evidence type="ECO:0008006" key="4">
    <source>
        <dbReference type="Google" id="ProtNLM"/>
    </source>
</evidence>
<keyword evidence="3" id="KW-1185">Reference proteome</keyword>
<comment type="caution">
    <text evidence="2">The sequence shown here is derived from an EMBL/GenBank/DDBJ whole genome shotgun (WGS) entry which is preliminary data.</text>
</comment>
<evidence type="ECO:0000256" key="1">
    <source>
        <dbReference type="SAM" id="Phobius"/>
    </source>
</evidence>
<evidence type="ECO:0000313" key="2">
    <source>
        <dbReference type="EMBL" id="CAD8066054.1"/>
    </source>
</evidence>
<dbReference type="AlphaFoldDB" id="A0A8S1LU35"/>
<keyword evidence="1" id="KW-1133">Transmembrane helix</keyword>
<sequence length="530" mass="62319">MIQIFLRYFKNLRMKYQVLIIILPILILTMLLVGLTNYLQSTVIFNLLGNQSNQLLMNQEYKALSQISIELQTYIKNKHKFYISRLKHLNSIFNFIQLNLGSFQYMNNLKNCIKLEDIANNFIEYDAPQFCYVACGSEDKITLPQQNQMINIFNQTTQIINQFTIALDATENSLISIVDFTDTVYFAAYPHMFLSLNYNPLTRPWYINHMDGLKTQPEQHYYFSPIFKNYAKNIYQMSITHSISGNSSSNIGILTQNVELNDTNIRDTPYNIIVSNENGEVVLQGIESIQNLIYIKDYILFINDTNQTGFNDTDWQQMKRVAQGEAIQNQCNEFNTNAFCLYNKYFKRFVIVNATIIKEGSFYLIIYSNITSQIILNQQLATINLNLQVQLQFSLYVLLFSGIILLLLAILIIHQMFLPLKDFMRTLFFYIKSRGNNINREIFQLLNTQKRKRKNNTFSDLMRQFLKFEAKLNLSQQNKNKECRYFEQIQYQIQSKSELINPLDLNLNNISNDCQIKNIFDLQKLKIFNF</sequence>
<accession>A0A8S1LU35</accession>
<feature type="transmembrane region" description="Helical" evidence="1">
    <location>
        <begin position="393"/>
        <end position="418"/>
    </location>
</feature>
<dbReference type="Proteomes" id="UP000688137">
    <property type="component" value="Unassembled WGS sequence"/>
</dbReference>
<dbReference type="EMBL" id="CAJJDM010000037">
    <property type="protein sequence ID" value="CAD8066054.1"/>
    <property type="molecule type" value="Genomic_DNA"/>
</dbReference>
<name>A0A8S1LU35_PARPR</name>
<keyword evidence="1" id="KW-0812">Transmembrane</keyword>
<evidence type="ECO:0000313" key="3">
    <source>
        <dbReference type="Proteomes" id="UP000688137"/>
    </source>
</evidence>
<reference evidence="2" key="1">
    <citation type="submission" date="2021-01" db="EMBL/GenBank/DDBJ databases">
        <authorList>
            <consortium name="Genoscope - CEA"/>
            <person name="William W."/>
        </authorList>
    </citation>
    <scope>NUCLEOTIDE SEQUENCE</scope>
</reference>